<organism evidence="2">
    <name type="scientific">Human herpesvirus 2</name>
    <name type="common">HHV-2</name>
    <name type="synonym">Human herpes simplex virus 2</name>
    <dbReference type="NCBI Taxonomy" id="10310"/>
    <lineage>
        <taxon>Viruses</taxon>
        <taxon>Duplodnaviria</taxon>
        <taxon>Heunggongvirae</taxon>
        <taxon>Peploviricota</taxon>
        <taxon>Herviviricetes</taxon>
        <taxon>Herpesvirales</taxon>
        <taxon>Orthoherpesviridae</taxon>
        <taxon>Alphaherpesvirinae</taxon>
        <taxon>Simplexvirus</taxon>
        <taxon>Simplexvirus humanalpha2</taxon>
    </lineage>
</organism>
<name>Q5MIE7_HHV2</name>
<reference evidence="2" key="1">
    <citation type="submission" date="2004-11" db="EMBL/GenBank/DDBJ databases">
        <authorList>
            <person name="Toth E.J."/>
            <person name="Huang M.-L."/>
            <person name="Koelle D.M."/>
            <person name="Corey L."/>
            <person name="Wald A."/>
        </authorList>
    </citation>
    <scope>NUCLEOTIDE SEQUENCE</scope>
    <source>
        <strain evidence="2">10059</strain>
    </source>
</reference>
<evidence type="ECO:0000256" key="1">
    <source>
        <dbReference type="SAM" id="MobiDB-lite"/>
    </source>
</evidence>
<sequence>SMEGVAAASRRPQRRAARTRTRTRAAGLRPGTLS</sequence>
<organismHost>
    <name type="scientific">Homo sapiens</name>
    <name type="common">Human</name>
    <dbReference type="NCBI Taxonomy" id="9606"/>
</organismHost>
<feature type="non-terminal residue" evidence="2">
    <location>
        <position position="1"/>
    </location>
</feature>
<protein>
    <submittedName>
        <fullName evidence="2">Glycoprotein G</fullName>
    </submittedName>
</protein>
<evidence type="ECO:0000313" key="2">
    <source>
        <dbReference type="EMBL" id="AAV87279.1"/>
    </source>
</evidence>
<reference evidence="2" key="2">
    <citation type="journal article" date="2006" name="J. Clin. Microbiol.">
        <title>Sequence-based methods for identifying epidemiologically linked herpes simplex virus type 2 strains.</title>
        <authorList>
            <person name="Martin E.T."/>
            <person name="Koelle D.M."/>
            <person name="Byrd B."/>
            <person name="Huang M.L."/>
            <person name="Vieira J."/>
            <person name="Corey L."/>
            <person name="Wald A."/>
        </authorList>
    </citation>
    <scope>NUCLEOTIDE SEQUENCE</scope>
    <source>
        <strain evidence="2">10059</strain>
    </source>
</reference>
<gene>
    <name evidence="2" type="primary">US4</name>
</gene>
<dbReference type="EMBL" id="AY827374">
    <property type="protein sequence ID" value="AAV87279.1"/>
    <property type="molecule type" value="Genomic_DNA"/>
</dbReference>
<feature type="region of interest" description="Disordered" evidence="1">
    <location>
        <begin position="1"/>
        <end position="34"/>
    </location>
</feature>
<accession>Q5MIE7</accession>
<feature type="compositionally biased region" description="Basic residues" evidence="1">
    <location>
        <begin position="11"/>
        <end position="23"/>
    </location>
</feature>
<proteinExistence type="predicted"/>
<feature type="compositionally biased region" description="Low complexity" evidence="1">
    <location>
        <begin position="1"/>
        <end position="10"/>
    </location>
</feature>